<dbReference type="Proteomes" id="UP001239111">
    <property type="component" value="Chromosome 3"/>
</dbReference>
<protein>
    <submittedName>
        <fullName evidence="1">Uncharacterized protein</fullName>
    </submittedName>
</protein>
<organism evidence="1 2">
    <name type="scientific">Eretmocerus hayati</name>
    <dbReference type="NCBI Taxonomy" id="131215"/>
    <lineage>
        <taxon>Eukaryota</taxon>
        <taxon>Metazoa</taxon>
        <taxon>Ecdysozoa</taxon>
        <taxon>Arthropoda</taxon>
        <taxon>Hexapoda</taxon>
        <taxon>Insecta</taxon>
        <taxon>Pterygota</taxon>
        <taxon>Neoptera</taxon>
        <taxon>Endopterygota</taxon>
        <taxon>Hymenoptera</taxon>
        <taxon>Apocrita</taxon>
        <taxon>Proctotrupomorpha</taxon>
        <taxon>Chalcidoidea</taxon>
        <taxon>Aphelinidae</taxon>
        <taxon>Aphelininae</taxon>
        <taxon>Eretmocerus</taxon>
    </lineage>
</organism>
<reference evidence="1" key="1">
    <citation type="submission" date="2023-04" db="EMBL/GenBank/DDBJ databases">
        <title>A chromosome-level genome assembly of the parasitoid wasp Eretmocerus hayati.</title>
        <authorList>
            <person name="Zhong Y."/>
            <person name="Liu S."/>
            <person name="Liu Y."/>
        </authorList>
    </citation>
    <scope>NUCLEOTIDE SEQUENCE</scope>
    <source>
        <strain evidence="1">ZJU_SS_LIU_2023</strain>
    </source>
</reference>
<gene>
    <name evidence="1" type="ORF">QAD02_004754</name>
</gene>
<accession>A0ACC2NQU5</accession>
<comment type="caution">
    <text evidence="1">The sequence shown here is derived from an EMBL/GenBank/DDBJ whole genome shotgun (WGS) entry which is preliminary data.</text>
</comment>
<evidence type="ECO:0000313" key="1">
    <source>
        <dbReference type="EMBL" id="KAJ8673492.1"/>
    </source>
</evidence>
<evidence type="ECO:0000313" key="2">
    <source>
        <dbReference type="Proteomes" id="UP001239111"/>
    </source>
</evidence>
<proteinExistence type="predicted"/>
<sequence length="443" mass="50226">MQRVVSLQTGRNFTEPASDFVTKRLCMSFLFAVGLMCLLAGFMLGGQAADWSNRMREQKAMRELADNGMQPTRKHQGLMLDKLNASTFHPNFEDDEDVKTLRRQEITRNRDIFADLSIFKLNVEEGKKTTVATICGTEEPDRYIVLSASGEGFDIAVKIARTLDYIHRHEGWEPKRTLIFCVFFDSTDHCSKKFLDRIKPKIVSYIAIHGNAATGDQIGVSGSAMVQSTIFNSIEQTQVYHENTFNGIHLENTLPRLNLDVPHATISFVESSSSKQNTTKAIVERNQKILAQIVGLSVWTLSEEIFFRWEPKYFSGIVDQALTTITSEGLRESRDSLNHTLAELIDRVTNLNSNLNKMDIFKSLPVRMVNDRMLDLDRALLCSRDTPTNEIMSRTDFTKFKMLPFVNVDEAKRDLQEMSDCYAAASSILLERAFCTKVLTDAD</sequence>
<name>A0ACC2NQU5_9HYME</name>
<dbReference type="EMBL" id="CM056743">
    <property type="protein sequence ID" value="KAJ8673492.1"/>
    <property type="molecule type" value="Genomic_DNA"/>
</dbReference>
<keyword evidence="2" id="KW-1185">Reference proteome</keyword>